<keyword evidence="1" id="KW-1133">Transmembrane helix</keyword>
<sequence length="632" mass="64480">MSEAPSPATEERARRPHWRARLRLGLAEAARTTPGRLGLLGGMVVAVWLVTAAVAALADVESSYGMALWSGLRHLFDPGSLGDDKTTPQRIVGVLQVFTGLIFLAGVAFTVLAETVDQGLRKLSESEPPVTVTGHLLVIGAGDVRAALLTRLDGDRGDPPIETVVVLAPSAADAVPHAKRPYHLVTRTGDGRDAAALADAGATAARAIVVLTGESSDTEVADLTALECVGALVECLDGTGDGSPLVAVHIEHARNVDAVWPLLPEAFDAVPGDRNVGAILALGVTLPDYPSLLGSATGSEGSEPFVVPAGDLAGAAFAEALGRCAGGLPLGLLRDGRARYAPEPDERITATDSLIVLAPDRAAAQARRAAPEIRAAPGSLHVEADPRRLGRVLVLGWSEAGDDLLAVLGGGPADLTVVAQLDAAPAGLAPDRLRAGDPGDPAAIGSALTAVDPEIVIILAGANGGTDPAGTHARAALAALKVVTMTDRPDLTIAVEQHLSGQAQRLRRADPRIRVISRAELVAYTLLLSATDRPALVAREAFGMDSALTLDAVHVTGSEALPFPAVYTALLAQGCVPLTMSRDGDEVDLLSAGASTVRPGDGLLVLRRAGPNGADAAAATALQGSASPPAVA</sequence>
<organism evidence="2 3">
    <name type="scientific">Capillimicrobium parvum</name>
    <dbReference type="NCBI Taxonomy" id="2884022"/>
    <lineage>
        <taxon>Bacteria</taxon>
        <taxon>Bacillati</taxon>
        <taxon>Actinomycetota</taxon>
        <taxon>Thermoleophilia</taxon>
        <taxon>Solirubrobacterales</taxon>
        <taxon>Capillimicrobiaceae</taxon>
        <taxon>Capillimicrobium</taxon>
    </lineage>
</organism>
<evidence type="ECO:0000313" key="2">
    <source>
        <dbReference type="EMBL" id="UGS36565.1"/>
    </source>
</evidence>
<keyword evidence="1" id="KW-0812">Transmembrane</keyword>
<dbReference type="InterPro" id="IPR050721">
    <property type="entry name" value="Trk_Ktr_HKT_K-transport"/>
</dbReference>
<dbReference type="PANTHER" id="PTHR43833:SF11">
    <property type="entry name" value="VOLTAGE-GATED POTASSIUM CHANNEL KCH"/>
    <property type="match status" value="1"/>
</dbReference>
<gene>
    <name evidence="2" type="ORF">DSM104329_02972</name>
</gene>
<protein>
    <submittedName>
        <fullName evidence="2">Uncharacterized protein</fullName>
    </submittedName>
</protein>
<dbReference type="PANTHER" id="PTHR43833">
    <property type="entry name" value="POTASSIUM CHANNEL PROTEIN 2-RELATED-RELATED"/>
    <property type="match status" value="1"/>
</dbReference>
<accession>A0A9E6XYG8</accession>
<dbReference type="KEGG" id="sbae:DSM104329_02972"/>
<keyword evidence="3" id="KW-1185">Reference proteome</keyword>
<feature type="transmembrane region" description="Helical" evidence="1">
    <location>
        <begin position="91"/>
        <end position="113"/>
    </location>
</feature>
<dbReference type="RefSeq" id="WP_259310633.1">
    <property type="nucleotide sequence ID" value="NZ_CP087164.1"/>
</dbReference>
<evidence type="ECO:0000256" key="1">
    <source>
        <dbReference type="SAM" id="Phobius"/>
    </source>
</evidence>
<evidence type="ECO:0000313" key="3">
    <source>
        <dbReference type="Proteomes" id="UP001162834"/>
    </source>
</evidence>
<keyword evidence="1" id="KW-0472">Membrane</keyword>
<dbReference type="Proteomes" id="UP001162834">
    <property type="component" value="Chromosome"/>
</dbReference>
<name>A0A9E6XYG8_9ACTN</name>
<dbReference type="Gene3D" id="3.40.50.720">
    <property type="entry name" value="NAD(P)-binding Rossmann-like Domain"/>
    <property type="match status" value="1"/>
</dbReference>
<dbReference type="AlphaFoldDB" id="A0A9E6XYG8"/>
<dbReference type="EMBL" id="CP087164">
    <property type="protein sequence ID" value="UGS36565.1"/>
    <property type="molecule type" value="Genomic_DNA"/>
</dbReference>
<feature type="transmembrane region" description="Helical" evidence="1">
    <location>
        <begin position="37"/>
        <end position="58"/>
    </location>
</feature>
<proteinExistence type="predicted"/>
<reference evidence="2" key="1">
    <citation type="journal article" date="2022" name="Int. J. Syst. Evol. Microbiol.">
        <title>Pseudomonas aegrilactucae sp. nov. and Pseudomonas morbosilactucae sp. nov., pathogens causing bacterial rot of lettuce in Japan.</title>
        <authorList>
            <person name="Sawada H."/>
            <person name="Fujikawa T."/>
            <person name="Satou M."/>
        </authorList>
    </citation>
    <scope>NUCLEOTIDE SEQUENCE</scope>
    <source>
        <strain evidence="2">0166_1</strain>
    </source>
</reference>